<accession>A0A7G2C8Q8</accession>
<feature type="region of interest" description="Disordered" evidence="1">
    <location>
        <begin position="36"/>
        <end position="67"/>
    </location>
</feature>
<proteinExistence type="predicted"/>
<gene>
    <name evidence="2" type="ORF">ADEAN_000184800</name>
</gene>
<evidence type="ECO:0000313" key="3">
    <source>
        <dbReference type="Proteomes" id="UP000515908"/>
    </source>
</evidence>
<name>A0A7G2C8Q8_9TRYP</name>
<keyword evidence="3" id="KW-1185">Reference proteome</keyword>
<reference evidence="2 3" key="1">
    <citation type="submission" date="2020-08" db="EMBL/GenBank/DDBJ databases">
        <authorList>
            <person name="Newling K."/>
            <person name="Davey J."/>
            <person name="Forrester S."/>
        </authorList>
    </citation>
    <scope>NUCLEOTIDE SEQUENCE [LARGE SCALE GENOMIC DNA]</scope>
    <source>
        <strain evidence="3">Crithidia deanei Carvalho (ATCC PRA-265)</strain>
    </source>
</reference>
<dbReference type="Proteomes" id="UP000515908">
    <property type="component" value="Chromosome 03"/>
</dbReference>
<organism evidence="2 3">
    <name type="scientific">Angomonas deanei</name>
    <dbReference type="NCBI Taxonomy" id="59799"/>
    <lineage>
        <taxon>Eukaryota</taxon>
        <taxon>Discoba</taxon>
        <taxon>Euglenozoa</taxon>
        <taxon>Kinetoplastea</taxon>
        <taxon>Metakinetoplastina</taxon>
        <taxon>Trypanosomatida</taxon>
        <taxon>Trypanosomatidae</taxon>
        <taxon>Strigomonadinae</taxon>
        <taxon>Angomonas</taxon>
    </lineage>
</organism>
<feature type="compositionally biased region" description="Low complexity" evidence="1">
    <location>
        <begin position="368"/>
        <end position="380"/>
    </location>
</feature>
<dbReference type="EMBL" id="LR877147">
    <property type="protein sequence ID" value="CAD2214402.1"/>
    <property type="molecule type" value="Genomic_DNA"/>
</dbReference>
<evidence type="ECO:0000256" key="1">
    <source>
        <dbReference type="SAM" id="MobiDB-lite"/>
    </source>
</evidence>
<protein>
    <submittedName>
        <fullName evidence="2">Uncharacterized protein</fullName>
    </submittedName>
</protein>
<feature type="compositionally biased region" description="Pro residues" evidence="1">
    <location>
        <begin position="406"/>
        <end position="415"/>
    </location>
</feature>
<dbReference type="AlphaFoldDB" id="A0A7G2C8Q8"/>
<sequence>MSTLPQSELPAGAGNALLRILITGLDESILEKYASPDATSAQEKKEKGLPYPVSSHTAAPCDDARPTRVSRSRQRLHFGVVGAPNSLGCWGRGMPLTLHRDASRSTSDTSAFIGRVTISAKERELYLTALEDGTAEMECRLVIVVVEDDIDTEVVFNSGIRIVAVENAETFPARLSAARFEESTTYEMSLQEAALPAVNLQELSQVTEVWRAEWKVNRPTRFTAVKEQFPFLHTISPFSPSALKQRYMDYNDMRSGEEMAKAEGHTGPMVSLSLYTNDPRHSYHQEEWFLGLPPSTQQAMLKQAEQQGFPTTNLFEVAKVAPTPMEGYCWCGAHLPVAAPLKKRQEEIKSKNRNKEGPGSVGRISCSMGKTTTSVSTHTTMGGGGDSSTTGVVRATATGRLAGQEVPPPMIPSPPKSAGILF</sequence>
<feature type="region of interest" description="Disordered" evidence="1">
    <location>
        <begin position="403"/>
        <end position="422"/>
    </location>
</feature>
<feature type="compositionally biased region" description="Basic and acidic residues" evidence="1">
    <location>
        <begin position="344"/>
        <end position="356"/>
    </location>
</feature>
<dbReference type="VEuPathDB" id="TriTrypDB:ADEAN_000184800"/>
<evidence type="ECO:0000313" key="2">
    <source>
        <dbReference type="EMBL" id="CAD2214402.1"/>
    </source>
</evidence>
<feature type="region of interest" description="Disordered" evidence="1">
    <location>
        <begin position="344"/>
        <end position="390"/>
    </location>
</feature>